<feature type="chain" id="PRO_5017323613" evidence="1">
    <location>
        <begin position="21"/>
        <end position="214"/>
    </location>
</feature>
<proteinExistence type="predicted"/>
<dbReference type="STRING" id="915471.SAMN05216201_10253"/>
<dbReference type="InterPro" id="IPR011969">
    <property type="entry name" value="Clan_AA_Asp_peptidase_C"/>
</dbReference>
<dbReference type="AlphaFoldDB" id="A0A1H6T1Z3"/>
<dbReference type="PROSITE" id="PS00141">
    <property type="entry name" value="ASP_PROTEASE"/>
    <property type="match status" value="1"/>
</dbReference>
<organism evidence="2 3">
    <name type="scientific">Pseudomonas linyingensis</name>
    <dbReference type="NCBI Taxonomy" id="915471"/>
    <lineage>
        <taxon>Bacteria</taxon>
        <taxon>Pseudomonadati</taxon>
        <taxon>Pseudomonadota</taxon>
        <taxon>Gammaproteobacteria</taxon>
        <taxon>Pseudomonadales</taxon>
        <taxon>Pseudomonadaceae</taxon>
        <taxon>Pseudomonas</taxon>
    </lineage>
</organism>
<keyword evidence="1" id="KW-0732">Signal</keyword>
<dbReference type="Gene3D" id="2.40.70.10">
    <property type="entry name" value="Acid Proteases"/>
    <property type="match status" value="1"/>
</dbReference>
<accession>A0A1H6T1Z3</accession>
<evidence type="ECO:0000313" key="2">
    <source>
        <dbReference type="EMBL" id="SEI74078.1"/>
    </source>
</evidence>
<dbReference type="RefSeq" id="WP_090306473.1">
    <property type="nucleotide sequence ID" value="NZ_FNZE01000002.1"/>
</dbReference>
<dbReference type="InterPro" id="IPR001969">
    <property type="entry name" value="Aspartic_peptidase_AS"/>
</dbReference>
<dbReference type="GO" id="GO:0006508">
    <property type="term" value="P:proteolysis"/>
    <property type="evidence" value="ECO:0007669"/>
    <property type="project" value="UniProtKB-KW"/>
</dbReference>
<keyword evidence="3" id="KW-1185">Reference proteome</keyword>
<reference evidence="3" key="1">
    <citation type="submission" date="2016-10" db="EMBL/GenBank/DDBJ databases">
        <authorList>
            <person name="Varghese N."/>
            <person name="Submissions S."/>
        </authorList>
    </citation>
    <scope>NUCLEOTIDE SEQUENCE [LARGE SCALE GENOMIC DNA]</scope>
    <source>
        <strain evidence="3">LMG 25967</strain>
    </source>
</reference>
<dbReference type="InterPro" id="IPR021109">
    <property type="entry name" value="Peptidase_aspartic_dom_sf"/>
</dbReference>
<dbReference type="SUPFAM" id="SSF50630">
    <property type="entry name" value="Acid proteases"/>
    <property type="match status" value="1"/>
</dbReference>
<keyword evidence="2" id="KW-0645">Protease</keyword>
<gene>
    <name evidence="2" type="ORF">SAMN05216201_10253</name>
</gene>
<dbReference type="NCBIfam" id="TIGR02281">
    <property type="entry name" value="clan_AA_DTGA"/>
    <property type="match status" value="1"/>
</dbReference>
<dbReference type="OrthoDB" id="185963at2"/>
<feature type="signal peptide" evidence="1">
    <location>
        <begin position="1"/>
        <end position="20"/>
    </location>
</feature>
<sequence>MRCFLALCLGALLCAPLAAAPQVQVVGLFPGAAVVTVDGQRQLLKVGQSGPAGVTLVSADARGAVLRVDGVDTPFGLSREYSGAGYAEPQRQQLSIARGQGGHYWVAGSINRQGVQFLVDTGASSVAMNEAQASRLGLDYKTRGQPMQVNTAGGVVPAWRMTLNSVKVGSLELLGVEAAIIAGGSPGEVLLGMSFLNRVGWREEQGVLRLEGKH</sequence>
<evidence type="ECO:0000313" key="3">
    <source>
        <dbReference type="Proteomes" id="UP000242930"/>
    </source>
</evidence>
<dbReference type="InterPro" id="IPR034122">
    <property type="entry name" value="Retropepsin-like_bacterial"/>
</dbReference>
<dbReference type="CDD" id="cd05483">
    <property type="entry name" value="retropepsin_like_bacteria"/>
    <property type="match status" value="1"/>
</dbReference>
<dbReference type="EMBL" id="FNZE01000002">
    <property type="protein sequence ID" value="SEI74078.1"/>
    <property type="molecule type" value="Genomic_DNA"/>
</dbReference>
<dbReference type="Proteomes" id="UP000242930">
    <property type="component" value="Unassembled WGS sequence"/>
</dbReference>
<name>A0A1H6T1Z3_9PSED</name>
<dbReference type="GO" id="GO:0004190">
    <property type="term" value="F:aspartic-type endopeptidase activity"/>
    <property type="evidence" value="ECO:0007669"/>
    <property type="project" value="InterPro"/>
</dbReference>
<keyword evidence="2" id="KW-0378">Hydrolase</keyword>
<evidence type="ECO:0000256" key="1">
    <source>
        <dbReference type="SAM" id="SignalP"/>
    </source>
</evidence>
<dbReference type="Pfam" id="PF13975">
    <property type="entry name" value="gag-asp_proteas"/>
    <property type="match status" value="1"/>
</dbReference>
<protein>
    <submittedName>
        <fullName evidence="2">Aspartyl protease family protein</fullName>
    </submittedName>
</protein>